<dbReference type="Gene3D" id="3.40.50.620">
    <property type="entry name" value="HUPs"/>
    <property type="match status" value="1"/>
</dbReference>
<evidence type="ECO:0000259" key="2">
    <source>
        <dbReference type="Pfam" id="PF00582"/>
    </source>
</evidence>
<sequence>MLTFYSRILVAYDGSDLSKKALDMAMALAKQDERIELTVVAVSNPPTATSMGSYGIYNQELINEIRENAEKILSEVKEKIAELPNKTAAVVLEGNPGRLIVDHANQTSCDLIVMGSRGLSGIKEMFLGSTSHFVVQKANCPVFIVK</sequence>
<dbReference type="SUPFAM" id="SSF52402">
    <property type="entry name" value="Adenine nucleotide alpha hydrolases-like"/>
    <property type="match status" value="1"/>
</dbReference>
<dbReference type="Proteomes" id="UP000027936">
    <property type="component" value="Unassembled WGS sequence"/>
</dbReference>
<dbReference type="InterPro" id="IPR006016">
    <property type="entry name" value="UspA"/>
</dbReference>
<dbReference type="AlphaFoldDB" id="A0A072NJV8"/>
<comment type="caution">
    <text evidence="3">The sequence shown here is derived from an EMBL/GenBank/DDBJ whole genome shotgun (WGS) entry which is preliminary data.</text>
</comment>
<protein>
    <submittedName>
        <fullName evidence="3">Universal stress protein UspA-like protein</fullName>
    </submittedName>
</protein>
<dbReference type="PANTHER" id="PTHR46268:SF6">
    <property type="entry name" value="UNIVERSAL STRESS PROTEIN UP12"/>
    <property type="match status" value="1"/>
</dbReference>
<dbReference type="InterPro" id="IPR014729">
    <property type="entry name" value="Rossmann-like_a/b/a_fold"/>
</dbReference>
<comment type="similarity">
    <text evidence="1">Belongs to the universal stress protein A family.</text>
</comment>
<feature type="domain" description="UspA" evidence="2">
    <location>
        <begin position="5"/>
        <end position="146"/>
    </location>
</feature>
<evidence type="ECO:0000313" key="4">
    <source>
        <dbReference type="Proteomes" id="UP000027936"/>
    </source>
</evidence>
<reference evidence="3 4" key="1">
    <citation type="submission" date="2014-04" db="EMBL/GenBank/DDBJ databases">
        <title>Draft genome sequence of Bacillus azotoformans MEV2011, a (co-) denitrifying strain unable to grow in the presence of oxygen.</title>
        <authorList>
            <person name="Nielsen M."/>
            <person name="Schreiber L."/>
            <person name="Finster K."/>
            <person name="Schramm A."/>
        </authorList>
    </citation>
    <scope>NUCLEOTIDE SEQUENCE [LARGE SCALE GENOMIC DNA]</scope>
    <source>
        <strain evidence="3 4">MEV2011</strain>
    </source>
</reference>
<organism evidence="3 4">
    <name type="scientific">Schinkia azotoformans MEV2011</name>
    <dbReference type="NCBI Taxonomy" id="1348973"/>
    <lineage>
        <taxon>Bacteria</taxon>
        <taxon>Bacillati</taxon>
        <taxon>Bacillota</taxon>
        <taxon>Bacilli</taxon>
        <taxon>Bacillales</taxon>
        <taxon>Bacillaceae</taxon>
        <taxon>Calidifontibacillus/Schinkia group</taxon>
        <taxon>Schinkia</taxon>
    </lineage>
</organism>
<gene>
    <name evidence="3" type="ORF">M670_03126</name>
</gene>
<accession>A0A072NJV8</accession>
<dbReference type="EMBL" id="JJRY01000013">
    <property type="protein sequence ID" value="KEF37547.1"/>
    <property type="molecule type" value="Genomic_DNA"/>
</dbReference>
<name>A0A072NJV8_SCHAZ</name>
<dbReference type="RefSeq" id="WP_003333459.1">
    <property type="nucleotide sequence ID" value="NZ_JJRY01000013.1"/>
</dbReference>
<dbReference type="Pfam" id="PF00582">
    <property type="entry name" value="Usp"/>
    <property type="match status" value="1"/>
</dbReference>
<evidence type="ECO:0000256" key="1">
    <source>
        <dbReference type="ARBA" id="ARBA00008791"/>
    </source>
</evidence>
<proteinExistence type="inferred from homology"/>
<dbReference type="InterPro" id="IPR006015">
    <property type="entry name" value="Universal_stress_UspA"/>
</dbReference>
<dbReference type="PRINTS" id="PR01438">
    <property type="entry name" value="UNVRSLSTRESS"/>
</dbReference>
<dbReference type="CDD" id="cd00293">
    <property type="entry name" value="USP-like"/>
    <property type="match status" value="1"/>
</dbReference>
<evidence type="ECO:0000313" key="3">
    <source>
        <dbReference type="EMBL" id="KEF37547.1"/>
    </source>
</evidence>
<dbReference type="OrthoDB" id="9777884at2"/>
<dbReference type="PATRIC" id="fig|1348973.3.peg.3004"/>
<dbReference type="PANTHER" id="PTHR46268">
    <property type="entry name" value="STRESS RESPONSE PROTEIN NHAX"/>
    <property type="match status" value="1"/>
</dbReference>
<dbReference type="GeneID" id="89468711"/>